<gene>
    <name evidence="1" type="ORF">KJB30_12430</name>
</gene>
<evidence type="ECO:0000313" key="1">
    <source>
        <dbReference type="EMBL" id="MBT1072597.1"/>
    </source>
</evidence>
<dbReference type="RefSeq" id="WP_214299751.1">
    <property type="nucleotide sequence ID" value="NZ_JAHDYS010000011.1"/>
</dbReference>
<dbReference type="Proteomes" id="UP000784128">
    <property type="component" value="Unassembled WGS sequence"/>
</dbReference>
<accession>A0ABS5UAA2</accession>
<organism evidence="1 2">
    <name type="scientific">Pelotalea chapellei</name>
    <dbReference type="NCBI Taxonomy" id="44671"/>
    <lineage>
        <taxon>Bacteria</taxon>
        <taxon>Pseudomonadati</taxon>
        <taxon>Thermodesulfobacteriota</taxon>
        <taxon>Desulfuromonadia</taxon>
        <taxon>Geobacterales</taxon>
        <taxon>Geobacteraceae</taxon>
        <taxon>Pelotalea</taxon>
    </lineage>
</organism>
<sequence length="123" mass="14171">MARITHEQHDDLVILRVFGDLSFEEIIEAIQTYFPLVTRNLFWDFTEGRLDGVTPKQFRALPPIVIKHLPAGRTTGRTAYACPNANDYGMFRMYSAIADINALPYEYAVYRTLEDALEWVRNG</sequence>
<evidence type="ECO:0008006" key="3">
    <source>
        <dbReference type="Google" id="ProtNLM"/>
    </source>
</evidence>
<evidence type="ECO:0000313" key="2">
    <source>
        <dbReference type="Proteomes" id="UP000784128"/>
    </source>
</evidence>
<keyword evidence="2" id="KW-1185">Reference proteome</keyword>
<reference evidence="1 2" key="1">
    <citation type="submission" date="2021-05" db="EMBL/GenBank/DDBJ databases">
        <title>The draft genome of Geobacter chapellei DSM 13688.</title>
        <authorList>
            <person name="Xu Z."/>
            <person name="Masuda Y."/>
            <person name="Itoh H."/>
            <person name="Senoo K."/>
        </authorList>
    </citation>
    <scope>NUCLEOTIDE SEQUENCE [LARGE SCALE GENOMIC DNA]</scope>
    <source>
        <strain evidence="1 2">DSM 13688</strain>
    </source>
</reference>
<comment type="caution">
    <text evidence="1">The sequence shown here is derived from an EMBL/GenBank/DDBJ whole genome shotgun (WGS) entry which is preliminary data.</text>
</comment>
<protein>
    <recommendedName>
        <fullName evidence="3">STAS/SEC14 domain-containing protein</fullName>
    </recommendedName>
</protein>
<name>A0ABS5UAA2_9BACT</name>
<dbReference type="EMBL" id="JAHDYS010000011">
    <property type="protein sequence ID" value="MBT1072597.1"/>
    <property type="molecule type" value="Genomic_DNA"/>
</dbReference>
<proteinExistence type="predicted"/>